<gene>
    <name evidence="6" type="ORF">FHS75_003484</name>
</gene>
<evidence type="ECO:0000259" key="5">
    <source>
        <dbReference type="Pfam" id="PF00171"/>
    </source>
</evidence>
<dbReference type="EC" id="1.2.1.3" evidence="6"/>
<feature type="domain" description="Aldehyde dehydrogenase" evidence="5">
    <location>
        <begin position="43"/>
        <end position="495"/>
    </location>
</feature>
<dbReference type="FunFam" id="3.40.605.10:FF:000007">
    <property type="entry name" value="NAD/NADP-dependent betaine aldehyde dehydrogenase"/>
    <property type="match status" value="1"/>
</dbReference>
<dbReference type="GO" id="GO:0004029">
    <property type="term" value="F:aldehyde dehydrogenase (NAD+) activity"/>
    <property type="evidence" value="ECO:0007669"/>
    <property type="project" value="UniProtKB-EC"/>
</dbReference>
<dbReference type="CDD" id="cd07138">
    <property type="entry name" value="ALDH_CddD_SSP0762"/>
    <property type="match status" value="1"/>
</dbReference>
<keyword evidence="7" id="KW-1185">Reference proteome</keyword>
<feature type="active site" evidence="3">
    <location>
        <position position="270"/>
    </location>
</feature>
<dbReference type="RefSeq" id="WP_179408890.1">
    <property type="nucleotide sequence ID" value="NZ_BMGF01000015.1"/>
</dbReference>
<dbReference type="Pfam" id="PF00171">
    <property type="entry name" value="Aldedh"/>
    <property type="match status" value="1"/>
</dbReference>
<dbReference type="PROSITE" id="PS00687">
    <property type="entry name" value="ALDEHYDE_DEHYDR_GLU"/>
    <property type="match status" value="1"/>
</dbReference>
<organism evidence="6 7">
    <name type="scientific">Novosphingobium marinum</name>
    <dbReference type="NCBI Taxonomy" id="1514948"/>
    <lineage>
        <taxon>Bacteria</taxon>
        <taxon>Pseudomonadati</taxon>
        <taxon>Pseudomonadota</taxon>
        <taxon>Alphaproteobacteria</taxon>
        <taxon>Sphingomonadales</taxon>
        <taxon>Sphingomonadaceae</taxon>
        <taxon>Novosphingobium</taxon>
    </lineage>
</organism>
<comment type="similarity">
    <text evidence="1 4">Belongs to the aldehyde dehydrogenase family.</text>
</comment>
<evidence type="ECO:0000256" key="1">
    <source>
        <dbReference type="ARBA" id="ARBA00009986"/>
    </source>
</evidence>
<dbReference type="SUPFAM" id="SSF53720">
    <property type="entry name" value="ALDH-like"/>
    <property type="match status" value="1"/>
</dbReference>
<dbReference type="InterPro" id="IPR016163">
    <property type="entry name" value="Ald_DH_C"/>
</dbReference>
<dbReference type="PANTHER" id="PTHR42804:SF1">
    <property type="entry name" value="ALDEHYDE DEHYDROGENASE-RELATED"/>
    <property type="match status" value="1"/>
</dbReference>
<dbReference type="InterPro" id="IPR016161">
    <property type="entry name" value="Ald_DH/histidinol_DH"/>
</dbReference>
<reference evidence="6 7" key="1">
    <citation type="submission" date="2020-07" db="EMBL/GenBank/DDBJ databases">
        <title>Genomic Encyclopedia of Type Strains, Phase IV (KMG-IV): sequencing the most valuable type-strain genomes for metagenomic binning, comparative biology and taxonomic classification.</title>
        <authorList>
            <person name="Goeker M."/>
        </authorList>
    </citation>
    <scope>NUCLEOTIDE SEQUENCE [LARGE SCALE GENOMIC DNA]</scope>
    <source>
        <strain evidence="6 7">DSM 29043</strain>
    </source>
</reference>
<evidence type="ECO:0000256" key="4">
    <source>
        <dbReference type="RuleBase" id="RU003345"/>
    </source>
</evidence>
<dbReference type="InterPro" id="IPR029510">
    <property type="entry name" value="Ald_DH_CS_GLU"/>
</dbReference>
<dbReference type="Gene3D" id="3.40.309.10">
    <property type="entry name" value="Aldehyde Dehydrogenase, Chain A, domain 2"/>
    <property type="match status" value="1"/>
</dbReference>
<accession>A0A7Y9Y1Q6</accession>
<comment type="caution">
    <text evidence="6">The sequence shown here is derived from an EMBL/GenBank/DDBJ whole genome shotgun (WGS) entry which is preliminary data.</text>
</comment>
<evidence type="ECO:0000256" key="3">
    <source>
        <dbReference type="PROSITE-ProRule" id="PRU10007"/>
    </source>
</evidence>
<dbReference type="InterPro" id="IPR015590">
    <property type="entry name" value="Aldehyde_DH_dom"/>
</dbReference>
<protein>
    <submittedName>
        <fullName evidence="6">Aldehyde dehydrogenase (NAD+)</fullName>
        <ecNumber evidence="6">1.2.1.3</ecNumber>
    </submittedName>
</protein>
<evidence type="ECO:0000313" key="6">
    <source>
        <dbReference type="EMBL" id="NYH97123.1"/>
    </source>
</evidence>
<dbReference type="Gene3D" id="3.40.605.10">
    <property type="entry name" value="Aldehyde Dehydrogenase, Chain A, domain 1"/>
    <property type="match status" value="1"/>
</dbReference>
<dbReference type="InterPro" id="IPR016162">
    <property type="entry name" value="Ald_DH_N"/>
</dbReference>
<evidence type="ECO:0000256" key="2">
    <source>
        <dbReference type="ARBA" id="ARBA00023002"/>
    </source>
</evidence>
<dbReference type="PANTHER" id="PTHR42804">
    <property type="entry name" value="ALDEHYDE DEHYDROGENASE"/>
    <property type="match status" value="1"/>
</dbReference>
<dbReference type="AlphaFoldDB" id="A0A7Y9Y1Q6"/>
<evidence type="ECO:0000313" key="7">
    <source>
        <dbReference type="Proteomes" id="UP000522081"/>
    </source>
</evidence>
<name>A0A7Y9Y1Q6_9SPHN</name>
<proteinExistence type="inferred from homology"/>
<dbReference type="EMBL" id="JACBZF010000013">
    <property type="protein sequence ID" value="NYH97123.1"/>
    <property type="molecule type" value="Genomic_DNA"/>
</dbReference>
<dbReference type="Proteomes" id="UP000522081">
    <property type="component" value="Unassembled WGS sequence"/>
</dbReference>
<sequence>MKPDGAASNPGGSIAPTDPVARLADGGHLQRLFIGGEWRTPVRGHEIPVINPATEDRIATVALGTREDLDAAVEAARTAFPSWSTKPRSERKDVLDRIHRLILERSDLFATAISLEMGCAITAARTAQVPFAAEHVRVAAEILADFPFVEMRGSTAVVHEAVGVCGLITPWNWPLYQVTAKVAPALAAGCTVVLKPSELSPLSALLFAEVMQDAGVPAGVFNLVSGTGPEVGEALSLHRDVDMISLTGSTRAGILVSKAAADTVKRVALELGGKSPNVVLPDADLAKAIAPGVAACMRNVGQSCSAPTRMIVPRRFLAEVERLAEAAVREMIVGDPLDEATTHGSIANAAQFARVQEMISKGIAEGAKLVCGGPGRPEGLDTGLYARPTVFSEVSSGMAIAQEEIFGPVLCLIPYDTVDEAVDIANDTIYGLGAHVQGTDLEGARAVAARIRSGQVHLNYPAWDPHAPFGGFKSSGNGREFGIEGLKEFLETKAILGYQPTN</sequence>
<keyword evidence="2 4" id="KW-0560">Oxidoreductase</keyword>